<dbReference type="OMA" id="KEDKLWY"/>
<dbReference type="Proteomes" id="UP000029120">
    <property type="component" value="Unassembled WGS sequence"/>
</dbReference>
<protein>
    <submittedName>
        <fullName evidence="2">Uncharacterized protein</fullName>
    </submittedName>
</protein>
<feature type="region of interest" description="Disordered" evidence="1">
    <location>
        <begin position="15"/>
        <end position="50"/>
    </location>
</feature>
<dbReference type="Gramene" id="KFK22021">
    <property type="protein sequence ID" value="KFK22021"/>
    <property type="gene ID" value="AALP_AAs47394U000100"/>
</dbReference>
<dbReference type="PANTHER" id="PTHR31385:SF6">
    <property type="entry name" value="DUF220 DOMAIN-CONTAINING PROTEIN-RELATED"/>
    <property type="match status" value="1"/>
</dbReference>
<gene>
    <name evidence="2" type="ORF">AALP_AAs47394U000100</name>
</gene>
<feature type="non-terminal residue" evidence="2">
    <location>
        <position position="125"/>
    </location>
</feature>
<organism evidence="2 3">
    <name type="scientific">Arabis alpina</name>
    <name type="common">Alpine rock-cress</name>
    <dbReference type="NCBI Taxonomy" id="50452"/>
    <lineage>
        <taxon>Eukaryota</taxon>
        <taxon>Viridiplantae</taxon>
        <taxon>Streptophyta</taxon>
        <taxon>Embryophyta</taxon>
        <taxon>Tracheophyta</taxon>
        <taxon>Spermatophyta</taxon>
        <taxon>Magnoliopsida</taxon>
        <taxon>eudicotyledons</taxon>
        <taxon>Gunneridae</taxon>
        <taxon>Pentapetalae</taxon>
        <taxon>rosids</taxon>
        <taxon>malvids</taxon>
        <taxon>Brassicales</taxon>
        <taxon>Brassicaceae</taxon>
        <taxon>Arabideae</taxon>
        <taxon>Arabis</taxon>
    </lineage>
</organism>
<accession>A0A087FWL9</accession>
<feature type="compositionally biased region" description="Basic and acidic residues" evidence="1">
    <location>
        <begin position="24"/>
        <end position="50"/>
    </location>
</feature>
<reference evidence="3" key="1">
    <citation type="journal article" date="2015" name="Nat. Plants">
        <title>Genome expansion of Arabis alpina linked with retrotransposition and reduced symmetric DNA methylation.</title>
        <authorList>
            <person name="Willing E.M."/>
            <person name="Rawat V."/>
            <person name="Mandakova T."/>
            <person name="Maumus F."/>
            <person name="James G.V."/>
            <person name="Nordstroem K.J."/>
            <person name="Becker C."/>
            <person name="Warthmann N."/>
            <person name="Chica C."/>
            <person name="Szarzynska B."/>
            <person name="Zytnicki M."/>
            <person name="Albani M.C."/>
            <person name="Kiefer C."/>
            <person name="Bergonzi S."/>
            <person name="Castaings L."/>
            <person name="Mateos J.L."/>
            <person name="Berns M.C."/>
            <person name="Bujdoso N."/>
            <person name="Piofczyk T."/>
            <person name="de Lorenzo L."/>
            <person name="Barrero-Sicilia C."/>
            <person name="Mateos I."/>
            <person name="Piednoel M."/>
            <person name="Hagmann J."/>
            <person name="Chen-Min-Tao R."/>
            <person name="Iglesias-Fernandez R."/>
            <person name="Schuster S.C."/>
            <person name="Alonso-Blanco C."/>
            <person name="Roudier F."/>
            <person name="Carbonero P."/>
            <person name="Paz-Ares J."/>
            <person name="Davis S.J."/>
            <person name="Pecinka A."/>
            <person name="Quesneville H."/>
            <person name="Colot V."/>
            <person name="Lysak M.A."/>
            <person name="Weigel D."/>
            <person name="Coupland G."/>
            <person name="Schneeberger K."/>
        </authorList>
    </citation>
    <scope>NUCLEOTIDE SEQUENCE [LARGE SCALE GENOMIC DNA]</scope>
    <source>
        <strain evidence="3">cv. Pajares</strain>
    </source>
</reference>
<name>A0A087FWL9_ARAAL</name>
<dbReference type="EMBL" id="KL993533">
    <property type="protein sequence ID" value="KFK22021.1"/>
    <property type="molecule type" value="Genomic_DNA"/>
</dbReference>
<evidence type="ECO:0000256" key="1">
    <source>
        <dbReference type="SAM" id="MobiDB-lite"/>
    </source>
</evidence>
<evidence type="ECO:0000313" key="2">
    <source>
        <dbReference type="EMBL" id="KFK22021.1"/>
    </source>
</evidence>
<evidence type="ECO:0000313" key="3">
    <source>
        <dbReference type="Proteomes" id="UP000029120"/>
    </source>
</evidence>
<dbReference type="PANTHER" id="PTHR31385">
    <property type="entry name" value="PUTATIVE (DUF220)-RELATED"/>
    <property type="match status" value="1"/>
</dbReference>
<keyword evidence="3" id="KW-1185">Reference proteome</keyword>
<dbReference type="AlphaFoldDB" id="A0A087FWL9"/>
<dbReference type="OrthoDB" id="1112663at2759"/>
<proteinExistence type="predicted"/>
<sequence length="125" mass="14745">MGVFPGFGAWINQTNQQPLNFESNRSENVESKSVSEKDTNKAPAQARKEYFDKDEELKEDKLWYDAEMKHPWYDAPPQVKVTTKNGLCHMHIEFTVGMTPYGVFFHLTQRDTTPFFDHVKWRRLM</sequence>